<sequence length="89" mass="10445">MNYIKVKWHHSSESEPVELYSELDENRYEVRKIEMYRSGHLDFADGSRTSGNTRLGELPVPPMHEINDDTQFEASLISKETFEALWKNL</sequence>
<protein>
    <recommendedName>
        <fullName evidence="1">DUF6881 domain-containing protein</fullName>
    </recommendedName>
</protein>
<reference evidence="2" key="1">
    <citation type="submission" date="2023-09" db="EMBL/GenBank/DDBJ databases">
        <title>Description of first Herbaspirillum huttiense subsp. nephrolepsisexaltata and Herbaspirillum huttiense subsp. lycopersicon.</title>
        <authorList>
            <person name="Poudel M."/>
            <person name="Sharma A."/>
            <person name="Goss E."/>
            <person name="Tapia J.H."/>
            <person name="Harmon C.M."/>
            <person name="Jones J.B."/>
        </authorList>
    </citation>
    <scope>NUCLEOTIDE SEQUENCE</scope>
    <source>
        <strain evidence="2">SE1</strain>
    </source>
</reference>
<proteinExistence type="predicted"/>
<comment type="caution">
    <text evidence="2">The sequence shown here is derived from an EMBL/GenBank/DDBJ whole genome shotgun (WGS) entry which is preliminary data.</text>
</comment>
<dbReference type="EMBL" id="JAVLSJ010000013">
    <property type="protein sequence ID" value="MDR9850939.1"/>
    <property type="molecule type" value="Genomic_DNA"/>
</dbReference>
<feature type="domain" description="DUF6881" evidence="1">
    <location>
        <begin position="2"/>
        <end position="88"/>
    </location>
</feature>
<gene>
    <name evidence="2" type="ORF">RI048_22105</name>
</gene>
<name>A0ABU2ERZ3_9BURK</name>
<accession>A0ABU2ERZ3</accession>
<dbReference type="Pfam" id="PF21812">
    <property type="entry name" value="DUF6881"/>
    <property type="match status" value="1"/>
</dbReference>
<dbReference type="RefSeq" id="WP_310841253.1">
    <property type="nucleotide sequence ID" value="NZ_JAVLSJ010000013.1"/>
</dbReference>
<organism evidence="2 3">
    <name type="scientific">Herbaspirillum huttiense subsp. lycopersici</name>
    <dbReference type="NCBI Taxonomy" id="3074428"/>
    <lineage>
        <taxon>Bacteria</taxon>
        <taxon>Pseudomonadati</taxon>
        <taxon>Pseudomonadota</taxon>
        <taxon>Betaproteobacteria</taxon>
        <taxon>Burkholderiales</taxon>
        <taxon>Oxalobacteraceae</taxon>
        <taxon>Herbaspirillum</taxon>
    </lineage>
</organism>
<evidence type="ECO:0000313" key="3">
    <source>
        <dbReference type="Proteomes" id="UP001246576"/>
    </source>
</evidence>
<dbReference type="Proteomes" id="UP001246576">
    <property type="component" value="Unassembled WGS sequence"/>
</dbReference>
<dbReference type="InterPro" id="IPR049248">
    <property type="entry name" value="DUF6881"/>
</dbReference>
<evidence type="ECO:0000313" key="2">
    <source>
        <dbReference type="EMBL" id="MDR9850939.1"/>
    </source>
</evidence>
<keyword evidence="3" id="KW-1185">Reference proteome</keyword>
<evidence type="ECO:0000259" key="1">
    <source>
        <dbReference type="Pfam" id="PF21812"/>
    </source>
</evidence>